<keyword evidence="5" id="KW-0699">rRNA-binding</keyword>
<dbReference type="InterPro" id="IPR002136">
    <property type="entry name" value="Ribosomal_uL4"/>
</dbReference>
<dbReference type="HAMAP" id="MF_01328_B">
    <property type="entry name" value="Ribosomal_uL4_B"/>
    <property type="match status" value="1"/>
</dbReference>
<dbReference type="InterPro" id="IPR023574">
    <property type="entry name" value="Ribosomal_uL4_dom_sf"/>
</dbReference>
<evidence type="ECO:0000313" key="8">
    <source>
        <dbReference type="Proteomes" id="UP000032420"/>
    </source>
</evidence>
<dbReference type="PANTHER" id="PTHR10746">
    <property type="entry name" value="50S RIBOSOMAL PROTEIN L4"/>
    <property type="match status" value="1"/>
</dbReference>
<proteinExistence type="inferred from homology"/>
<dbReference type="PATRIC" id="fig|1495769.3.peg.85"/>
<dbReference type="EMBL" id="LM655252">
    <property type="protein sequence ID" value="CDZ16363.1"/>
    <property type="molecule type" value="Genomic_DNA"/>
</dbReference>
<evidence type="ECO:0000256" key="2">
    <source>
        <dbReference type="ARBA" id="ARBA00022980"/>
    </source>
</evidence>
<dbReference type="GO" id="GO:0006412">
    <property type="term" value="P:translation"/>
    <property type="evidence" value="ECO:0007669"/>
    <property type="project" value="UniProtKB-UniRule"/>
</dbReference>
<keyword evidence="3 5" id="KW-0687">Ribonucleoprotein</keyword>
<evidence type="ECO:0000256" key="5">
    <source>
        <dbReference type="HAMAP-Rule" id="MF_01328"/>
    </source>
</evidence>
<dbReference type="GO" id="GO:0005840">
    <property type="term" value="C:ribosome"/>
    <property type="evidence" value="ECO:0007669"/>
    <property type="project" value="UniProtKB-KW"/>
</dbReference>
<reference evidence="8" key="1">
    <citation type="submission" date="2014-07" db="EMBL/GenBank/DDBJ databases">
        <authorList>
            <person name="Santos-Garcia D."/>
        </authorList>
    </citation>
    <scope>NUCLEOTIDE SEQUENCE [LARGE SCALE GENOMIC DNA]</scope>
</reference>
<accession>A0A078KDT5</accession>
<feature type="region of interest" description="Disordered" evidence="6">
    <location>
        <begin position="43"/>
        <end position="69"/>
    </location>
</feature>
<evidence type="ECO:0000256" key="1">
    <source>
        <dbReference type="ARBA" id="ARBA00010528"/>
    </source>
</evidence>
<sequence length="206" mass="24073">MKLTSIDINSDFFEIYSLILSKSFNKPMIHQLITAYLSNNRQGSSAQKNRSDVRGGGKKPWRQKGSGRARVGTICSPLWRSGGVTFAARQQDHSKKMNSNMYRATIFSIFYELIHQNRLILINNFNIDLHQTKQFFINLQYIKSLIKIYKVLIITEFIERNIIFATRNIYNLSIIDLLSVNPVTLIKFDKVLITLQTWRKLEEYFI</sequence>
<dbReference type="GO" id="GO:1990904">
    <property type="term" value="C:ribonucleoprotein complex"/>
    <property type="evidence" value="ECO:0007669"/>
    <property type="project" value="UniProtKB-KW"/>
</dbReference>
<protein>
    <recommendedName>
        <fullName evidence="4 5">Large ribosomal subunit protein uL4</fullName>
    </recommendedName>
</protein>
<dbReference type="HOGENOM" id="CLU_041575_5_2_6"/>
<evidence type="ECO:0000256" key="4">
    <source>
        <dbReference type="ARBA" id="ARBA00035244"/>
    </source>
</evidence>
<dbReference type="PANTHER" id="PTHR10746:SF6">
    <property type="entry name" value="LARGE RIBOSOMAL SUBUNIT PROTEIN UL4M"/>
    <property type="match status" value="1"/>
</dbReference>
<comment type="subunit">
    <text evidence="5">Part of the 50S ribosomal subunit.</text>
</comment>
<dbReference type="NCBIfam" id="TIGR03953">
    <property type="entry name" value="rplD_bact"/>
    <property type="match status" value="1"/>
</dbReference>
<feature type="compositionally biased region" description="Basic residues" evidence="6">
    <location>
        <begin position="56"/>
        <end position="67"/>
    </location>
</feature>
<dbReference type="STRING" id="1495769.CEM_095"/>
<organism evidence="7 8">
    <name type="scientific">Candidatus Johnevansia muelleri</name>
    <dbReference type="NCBI Taxonomy" id="1495769"/>
    <lineage>
        <taxon>Bacteria</taxon>
        <taxon>Pseudomonadati</taxon>
        <taxon>Pseudomonadota</taxon>
        <taxon>Gammaproteobacteria</taxon>
        <taxon>Candidatus Johnevansiales</taxon>
        <taxon>Candidatus Johnevansiaceae</taxon>
        <taxon>Candidatus Johnevansia</taxon>
    </lineage>
</organism>
<keyword evidence="8" id="KW-1185">Reference proteome</keyword>
<name>A0A078KDT5_9GAMM</name>
<evidence type="ECO:0000256" key="3">
    <source>
        <dbReference type="ARBA" id="ARBA00023274"/>
    </source>
</evidence>
<comment type="function">
    <text evidence="5">Forms part of the polypeptide exit tunnel.</text>
</comment>
<dbReference type="Pfam" id="PF00573">
    <property type="entry name" value="Ribosomal_L4"/>
    <property type="match status" value="1"/>
</dbReference>
<evidence type="ECO:0000313" key="7">
    <source>
        <dbReference type="EMBL" id="CDZ16363.1"/>
    </source>
</evidence>
<evidence type="ECO:0000256" key="6">
    <source>
        <dbReference type="SAM" id="MobiDB-lite"/>
    </source>
</evidence>
<dbReference type="KEGG" id="eme:CEM_095"/>
<dbReference type="SUPFAM" id="SSF52166">
    <property type="entry name" value="Ribosomal protein L4"/>
    <property type="match status" value="1"/>
</dbReference>
<comment type="function">
    <text evidence="5">One of the primary rRNA binding proteins, this protein initially binds near the 5'-end of the 23S rRNA. It is important during the early stages of 50S assembly. It makes multiple contacts with different domains of the 23S rRNA in the assembled 50S subunit and ribosome.</text>
</comment>
<keyword evidence="2 5" id="KW-0689">Ribosomal protein</keyword>
<dbReference type="Gene3D" id="3.40.1370.10">
    <property type="match status" value="1"/>
</dbReference>
<gene>
    <name evidence="5 7" type="primary">rplD</name>
    <name evidence="7" type="ORF">CEM_095</name>
</gene>
<dbReference type="Proteomes" id="UP000032420">
    <property type="component" value="Chromosome I"/>
</dbReference>
<keyword evidence="5" id="KW-0694">RNA-binding</keyword>
<dbReference type="OrthoDB" id="9803201at2"/>
<dbReference type="AlphaFoldDB" id="A0A078KDT5"/>
<comment type="similarity">
    <text evidence="1 5">Belongs to the universal ribosomal protein uL4 family.</text>
</comment>
<dbReference type="GO" id="GO:0019843">
    <property type="term" value="F:rRNA binding"/>
    <property type="evidence" value="ECO:0007669"/>
    <property type="project" value="UniProtKB-UniRule"/>
</dbReference>
<dbReference type="InterPro" id="IPR013005">
    <property type="entry name" value="Ribosomal_uL4-like"/>
</dbReference>
<dbReference type="GO" id="GO:0003735">
    <property type="term" value="F:structural constituent of ribosome"/>
    <property type="evidence" value="ECO:0007669"/>
    <property type="project" value="InterPro"/>
</dbReference>